<accession>A0A2J6T6J0</accession>
<dbReference type="RefSeq" id="XP_024735549.1">
    <property type="nucleotide sequence ID" value="XM_024875024.1"/>
</dbReference>
<proteinExistence type="predicted"/>
<dbReference type="InterPro" id="IPR036397">
    <property type="entry name" value="RNaseH_sf"/>
</dbReference>
<dbReference type="Gene3D" id="3.30.420.10">
    <property type="entry name" value="Ribonuclease H-like superfamily/Ribonuclease H"/>
    <property type="match status" value="1"/>
</dbReference>
<dbReference type="GO" id="GO:0003676">
    <property type="term" value="F:nucleic acid binding"/>
    <property type="evidence" value="ECO:0007669"/>
    <property type="project" value="InterPro"/>
</dbReference>
<dbReference type="EMBL" id="KZ613817">
    <property type="protein sequence ID" value="PMD58645.1"/>
    <property type="molecule type" value="Genomic_DNA"/>
</dbReference>
<dbReference type="InParanoid" id="A0A2J6T6J0"/>
<dbReference type="AlphaFoldDB" id="A0A2J6T6J0"/>
<keyword evidence="2" id="KW-1185">Reference proteome</keyword>
<evidence type="ECO:0000313" key="2">
    <source>
        <dbReference type="Proteomes" id="UP000235371"/>
    </source>
</evidence>
<dbReference type="Proteomes" id="UP000235371">
    <property type="component" value="Unassembled WGS sequence"/>
</dbReference>
<evidence type="ECO:0000313" key="1">
    <source>
        <dbReference type="EMBL" id="PMD58645.1"/>
    </source>
</evidence>
<name>A0A2J6T6J0_9HELO</name>
<protein>
    <submittedName>
        <fullName evidence="1">Uncharacterized protein</fullName>
    </submittedName>
</protein>
<reference evidence="1 2" key="1">
    <citation type="submission" date="2016-04" db="EMBL/GenBank/DDBJ databases">
        <title>A degradative enzymes factory behind the ericoid mycorrhizal symbiosis.</title>
        <authorList>
            <consortium name="DOE Joint Genome Institute"/>
            <person name="Martino E."/>
            <person name="Morin E."/>
            <person name="Grelet G."/>
            <person name="Kuo A."/>
            <person name="Kohler A."/>
            <person name="Daghino S."/>
            <person name="Barry K."/>
            <person name="Choi C."/>
            <person name="Cichocki N."/>
            <person name="Clum A."/>
            <person name="Copeland A."/>
            <person name="Hainaut M."/>
            <person name="Haridas S."/>
            <person name="Labutti K."/>
            <person name="Lindquist E."/>
            <person name="Lipzen A."/>
            <person name="Khouja H.-R."/>
            <person name="Murat C."/>
            <person name="Ohm R."/>
            <person name="Olson A."/>
            <person name="Spatafora J."/>
            <person name="Veneault-Fourrey C."/>
            <person name="Henrissat B."/>
            <person name="Grigoriev I."/>
            <person name="Martin F."/>
            <person name="Perotto S."/>
        </authorList>
    </citation>
    <scope>NUCLEOTIDE SEQUENCE [LARGE SCALE GENOMIC DNA]</scope>
    <source>
        <strain evidence="1 2">E</strain>
    </source>
</reference>
<dbReference type="OrthoDB" id="3533651at2759"/>
<gene>
    <name evidence="1" type="ORF">K444DRAFT_531790</name>
</gene>
<organism evidence="1 2">
    <name type="scientific">Hyaloscypha bicolor E</name>
    <dbReference type="NCBI Taxonomy" id="1095630"/>
    <lineage>
        <taxon>Eukaryota</taxon>
        <taxon>Fungi</taxon>
        <taxon>Dikarya</taxon>
        <taxon>Ascomycota</taxon>
        <taxon>Pezizomycotina</taxon>
        <taxon>Leotiomycetes</taxon>
        <taxon>Helotiales</taxon>
        <taxon>Hyaloscyphaceae</taxon>
        <taxon>Hyaloscypha</taxon>
        <taxon>Hyaloscypha bicolor</taxon>
    </lineage>
</organism>
<dbReference type="GeneID" id="36583104"/>
<sequence length="122" mass="13817">MFFGCISGNYGKGEGLFWEKAGGSINTTTYYQYTVPVILKYVFNHTGLHFKQDCGPGHGLKASLKYILSLLDREVHRNYTRLKRAVQGAWDSLTDAEIRDSIHTMHVSCEAMFAAHGLYTEY</sequence>